<evidence type="ECO:0000256" key="1">
    <source>
        <dbReference type="SAM" id="Phobius"/>
    </source>
</evidence>
<feature type="transmembrane region" description="Helical" evidence="1">
    <location>
        <begin position="7"/>
        <end position="24"/>
    </location>
</feature>
<protein>
    <submittedName>
        <fullName evidence="2">Uncharacterized protein</fullName>
    </submittedName>
</protein>
<gene>
    <name evidence="2" type="ORF">GOC74_16330</name>
</gene>
<reference evidence="2" key="1">
    <citation type="submission" date="2019-12" db="EMBL/GenBank/DDBJ databases">
        <title>Whole-genome sequence of Halomicrobium mukohataei pws1.</title>
        <authorList>
            <person name="Verma D.K."/>
            <person name="Gopal K."/>
            <person name="Prasad E.S."/>
        </authorList>
    </citation>
    <scope>NUCLEOTIDE SEQUENCE</scope>
    <source>
        <strain evidence="2">Pws1</strain>
    </source>
</reference>
<dbReference type="RefSeq" id="WP_170095170.1">
    <property type="nucleotide sequence ID" value="NZ_WOYG01000001.1"/>
</dbReference>
<evidence type="ECO:0000313" key="3">
    <source>
        <dbReference type="Proteomes" id="UP000608662"/>
    </source>
</evidence>
<dbReference type="Proteomes" id="UP000608662">
    <property type="component" value="Unassembled WGS sequence"/>
</dbReference>
<name>A0A847UGW7_9EURY</name>
<dbReference type="EMBL" id="WOYG01000001">
    <property type="protein sequence ID" value="NLV11497.1"/>
    <property type="molecule type" value="Genomic_DNA"/>
</dbReference>
<organism evidence="2 3">
    <name type="scientific">Halomicrobium mukohataei</name>
    <dbReference type="NCBI Taxonomy" id="57705"/>
    <lineage>
        <taxon>Archaea</taxon>
        <taxon>Methanobacteriati</taxon>
        <taxon>Methanobacteriota</taxon>
        <taxon>Stenosarchaea group</taxon>
        <taxon>Halobacteria</taxon>
        <taxon>Halobacteriales</taxon>
        <taxon>Haloarculaceae</taxon>
        <taxon>Halomicrobium</taxon>
    </lineage>
</organism>
<comment type="caution">
    <text evidence="2">The sequence shown here is derived from an EMBL/GenBank/DDBJ whole genome shotgun (WGS) entry which is preliminary data.</text>
</comment>
<keyword evidence="1" id="KW-0812">Transmembrane</keyword>
<keyword evidence="1" id="KW-1133">Transmembrane helix</keyword>
<evidence type="ECO:0000313" key="2">
    <source>
        <dbReference type="EMBL" id="NLV11497.1"/>
    </source>
</evidence>
<sequence length="60" mass="6435">MDEIKGYLAIITMLLGVQTLNAVSDNTSSLFTEVGGALAILVILLVPIYLLGKAVYPKLR</sequence>
<accession>A0A847UGW7</accession>
<dbReference type="OrthoDB" id="379384at2157"/>
<dbReference type="AlphaFoldDB" id="A0A847UGW7"/>
<proteinExistence type="predicted"/>
<feature type="transmembrane region" description="Helical" evidence="1">
    <location>
        <begin position="30"/>
        <end position="51"/>
    </location>
</feature>
<keyword evidence="1" id="KW-0472">Membrane</keyword>